<name>A0ABN9QZZ5_9DINO</name>
<evidence type="ECO:0000313" key="3">
    <source>
        <dbReference type="Proteomes" id="UP001189429"/>
    </source>
</evidence>
<keyword evidence="3" id="KW-1185">Reference proteome</keyword>
<feature type="region of interest" description="Disordered" evidence="1">
    <location>
        <begin position="17"/>
        <end position="40"/>
    </location>
</feature>
<gene>
    <name evidence="2" type="ORF">PCOR1329_LOCUS15790</name>
</gene>
<proteinExistence type="predicted"/>
<organism evidence="2 3">
    <name type="scientific">Prorocentrum cordatum</name>
    <dbReference type="NCBI Taxonomy" id="2364126"/>
    <lineage>
        <taxon>Eukaryota</taxon>
        <taxon>Sar</taxon>
        <taxon>Alveolata</taxon>
        <taxon>Dinophyceae</taxon>
        <taxon>Prorocentrales</taxon>
        <taxon>Prorocentraceae</taxon>
        <taxon>Prorocentrum</taxon>
    </lineage>
</organism>
<feature type="non-terminal residue" evidence="2">
    <location>
        <position position="1"/>
    </location>
</feature>
<sequence length="147" mass="15749">AVGGRAPGAALCDKMGDATHAKRHRAAANAPAASTKSESLLAQLSRAHSKARTAEEKLDAAAHADVLRDELEQTESEHGELDILDADKLPNLLNLSAIGIFEMDELEYELTPGISSLVASSLKDWKAKVDPLRADHEAHLKRPAAKR</sequence>
<protein>
    <submittedName>
        <fullName evidence="2">Uncharacterized protein</fullName>
    </submittedName>
</protein>
<comment type="caution">
    <text evidence="2">The sequence shown here is derived from an EMBL/GenBank/DDBJ whole genome shotgun (WGS) entry which is preliminary data.</text>
</comment>
<accession>A0ABN9QZZ5</accession>
<dbReference type="Proteomes" id="UP001189429">
    <property type="component" value="Unassembled WGS sequence"/>
</dbReference>
<feature type="non-terminal residue" evidence="2">
    <location>
        <position position="147"/>
    </location>
</feature>
<dbReference type="EMBL" id="CAUYUJ010004803">
    <property type="protein sequence ID" value="CAK0811033.1"/>
    <property type="molecule type" value="Genomic_DNA"/>
</dbReference>
<evidence type="ECO:0000313" key="2">
    <source>
        <dbReference type="EMBL" id="CAK0811033.1"/>
    </source>
</evidence>
<evidence type="ECO:0000256" key="1">
    <source>
        <dbReference type="SAM" id="MobiDB-lite"/>
    </source>
</evidence>
<feature type="compositionally biased region" description="Low complexity" evidence="1">
    <location>
        <begin position="27"/>
        <end position="37"/>
    </location>
</feature>
<reference evidence="2" key="1">
    <citation type="submission" date="2023-10" db="EMBL/GenBank/DDBJ databases">
        <authorList>
            <person name="Chen Y."/>
            <person name="Shah S."/>
            <person name="Dougan E. K."/>
            <person name="Thang M."/>
            <person name="Chan C."/>
        </authorList>
    </citation>
    <scope>NUCLEOTIDE SEQUENCE [LARGE SCALE GENOMIC DNA]</scope>
</reference>